<accession>A0AAD4R2G8</accession>
<protein>
    <submittedName>
        <fullName evidence="3">Cornifin-B</fullName>
    </submittedName>
</protein>
<feature type="compositionally biased region" description="Polar residues" evidence="1">
    <location>
        <begin position="146"/>
        <end position="192"/>
    </location>
</feature>
<keyword evidence="2" id="KW-0732">Signal</keyword>
<feature type="signal peptide" evidence="2">
    <location>
        <begin position="1"/>
        <end position="23"/>
    </location>
</feature>
<evidence type="ECO:0000256" key="1">
    <source>
        <dbReference type="SAM" id="MobiDB-lite"/>
    </source>
</evidence>
<proteinExistence type="predicted"/>
<comment type="caution">
    <text evidence="3">The sequence shown here is derived from an EMBL/GenBank/DDBJ whole genome shotgun (WGS) entry which is preliminary data.</text>
</comment>
<gene>
    <name evidence="3" type="ORF">DdX_10273</name>
</gene>
<evidence type="ECO:0000313" key="3">
    <source>
        <dbReference type="EMBL" id="KAI1711393.1"/>
    </source>
</evidence>
<feature type="region of interest" description="Disordered" evidence="1">
    <location>
        <begin position="44"/>
        <end position="192"/>
    </location>
</feature>
<feature type="chain" id="PRO_5042217937" evidence="2">
    <location>
        <begin position="24"/>
        <end position="703"/>
    </location>
</feature>
<feature type="compositionally biased region" description="Polar residues" evidence="1">
    <location>
        <begin position="49"/>
        <end position="69"/>
    </location>
</feature>
<dbReference type="EMBL" id="JAKKPZ010000022">
    <property type="protein sequence ID" value="KAI1711393.1"/>
    <property type="molecule type" value="Genomic_DNA"/>
</dbReference>
<sequence>MLQGMKQKLLLFVVLAGICSSYAQEGFEISFKIPNFLQSQFSPVAGSPSVPNSGISPSNPGQSQNNLANPVTGPQAPNTMPFPGTQQSSLGQSQISNHGPQNPAVPNPMSLMSSNGPPTPNVPTKSSGQGSLVPPGLNVPDENSLDPANQAQKMPQSLQTQALNPSQVPNSPSAQNQPGPGSTPETGHNLNQMNGMLQMPNMGSPNSNEYPGFPSDPMSNYAQNFVNPMSQYPGNMPGMLSSHKHSHGQNSPWDQSLYSMSPIQNLAAAASNNWQNYGEQNFESQQTNDYDYGDDDSYPNPFSLFQGQNSPFSGQYASGHKPKHHHHYNDYSNMFGSNFDQSNSYGANPFGQGDEFDQSNGFNPFGMNAFGSNQGYNQGSGQNSFGNGFGSQFPMTPNTHGFFPSSGNSAQNFMPGLQNGQNPLSQAQNPYGQNPMNPGHQTPGFGQTAVNPYAPNQNPYAANPQMNSQGMASNPQMNLMASMPNSGALGQNLANMPQSVQNPGFNGNPGFGGQIPLNFASGTPQTQQQLLGSQNLPQAMGLQAQNPMMPQAQNPMMPQAQNPMMPQAQNPMMPQAQNPMMPQAQNPMMPQAQNPMMPQAQNPMMLQVQNPMTPQNQMQNPMMTPSAQNPAMMTQNLQQTPGMSSNMGQPFGMQPQAAGVGSNLGSNPQKCINQANDVQCSQYAMTNMCSQHKVDCAAACGGC</sequence>
<feature type="compositionally biased region" description="Polar residues" evidence="1">
    <location>
        <begin position="84"/>
        <end position="100"/>
    </location>
</feature>
<reference evidence="3" key="1">
    <citation type="submission" date="2022-01" db="EMBL/GenBank/DDBJ databases">
        <title>Genome Sequence Resource for Two Populations of Ditylenchus destructor, the Migratory Endoparasitic Phytonematode.</title>
        <authorList>
            <person name="Zhang H."/>
            <person name="Lin R."/>
            <person name="Xie B."/>
        </authorList>
    </citation>
    <scope>NUCLEOTIDE SEQUENCE</scope>
    <source>
        <strain evidence="3">BazhouSP</strain>
    </source>
</reference>
<dbReference type="AlphaFoldDB" id="A0AAD4R2G8"/>
<organism evidence="3 4">
    <name type="scientific">Ditylenchus destructor</name>
    <dbReference type="NCBI Taxonomy" id="166010"/>
    <lineage>
        <taxon>Eukaryota</taxon>
        <taxon>Metazoa</taxon>
        <taxon>Ecdysozoa</taxon>
        <taxon>Nematoda</taxon>
        <taxon>Chromadorea</taxon>
        <taxon>Rhabditida</taxon>
        <taxon>Tylenchina</taxon>
        <taxon>Tylenchomorpha</taxon>
        <taxon>Sphaerularioidea</taxon>
        <taxon>Anguinidae</taxon>
        <taxon>Anguininae</taxon>
        <taxon>Ditylenchus</taxon>
    </lineage>
</organism>
<evidence type="ECO:0000256" key="2">
    <source>
        <dbReference type="SAM" id="SignalP"/>
    </source>
</evidence>
<keyword evidence="4" id="KW-1185">Reference proteome</keyword>
<evidence type="ECO:0000313" key="4">
    <source>
        <dbReference type="Proteomes" id="UP001201812"/>
    </source>
</evidence>
<name>A0AAD4R2G8_9BILA</name>
<feature type="compositionally biased region" description="Polar residues" evidence="1">
    <location>
        <begin position="110"/>
        <end position="130"/>
    </location>
</feature>
<dbReference type="Proteomes" id="UP001201812">
    <property type="component" value="Unassembled WGS sequence"/>
</dbReference>